<evidence type="ECO:0000256" key="1">
    <source>
        <dbReference type="SAM" id="Coils"/>
    </source>
</evidence>
<dbReference type="SUPFAM" id="SSF56112">
    <property type="entry name" value="Protein kinase-like (PK-like)"/>
    <property type="match status" value="1"/>
</dbReference>
<dbReference type="PANTHER" id="PTHR40086">
    <property type="entry name" value="PHOSPHOTRANSFERASE YTMP-RELATED"/>
    <property type="match status" value="1"/>
</dbReference>
<dbReference type="GO" id="GO:0016301">
    <property type="term" value="F:kinase activity"/>
    <property type="evidence" value="ECO:0007669"/>
    <property type="project" value="UniProtKB-KW"/>
</dbReference>
<accession>A0A2X2W8H0</accession>
<dbReference type="PANTHER" id="PTHR40086:SF1">
    <property type="entry name" value="CELL CYCLE REGULATOR CCRZ"/>
    <property type="match status" value="1"/>
</dbReference>
<proteinExistence type="predicted"/>
<dbReference type="Proteomes" id="UP000250223">
    <property type="component" value="Unassembled WGS sequence"/>
</dbReference>
<dbReference type="InterPro" id="IPR011009">
    <property type="entry name" value="Kinase-like_dom_sf"/>
</dbReference>
<keyword evidence="2" id="KW-0418">Kinase</keyword>
<dbReference type="Gene3D" id="3.90.1200.10">
    <property type="match status" value="1"/>
</dbReference>
<dbReference type="AlphaFoldDB" id="A0A2X2W8H0"/>
<dbReference type="Gene3D" id="3.30.200.20">
    <property type="entry name" value="Phosphorylase Kinase, domain 1"/>
    <property type="match status" value="1"/>
</dbReference>
<organism evidence="2 3">
    <name type="scientific">Clostridium cochlearium</name>
    <dbReference type="NCBI Taxonomy" id="1494"/>
    <lineage>
        <taxon>Bacteria</taxon>
        <taxon>Bacillati</taxon>
        <taxon>Bacillota</taxon>
        <taxon>Clostridia</taxon>
        <taxon>Eubacteriales</taxon>
        <taxon>Clostridiaceae</taxon>
        <taxon>Clostridium</taxon>
    </lineage>
</organism>
<evidence type="ECO:0000313" key="3">
    <source>
        <dbReference type="Proteomes" id="UP000250223"/>
    </source>
</evidence>
<feature type="coiled-coil region" evidence="1">
    <location>
        <begin position="109"/>
        <end position="136"/>
    </location>
</feature>
<dbReference type="EMBL" id="UAWC01000025">
    <property type="protein sequence ID" value="SQB35737.1"/>
    <property type="molecule type" value="Genomic_DNA"/>
</dbReference>
<keyword evidence="1" id="KW-0175">Coiled coil</keyword>
<protein>
    <submittedName>
        <fullName evidence="2">Choline kinase</fullName>
    </submittedName>
</protein>
<gene>
    <name evidence="2" type="ORF">NCTC13028_02137</name>
</gene>
<keyword evidence="2" id="KW-0808">Transferase</keyword>
<dbReference type="RefSeq" id="WP_111921726.1">
    <property type="nucleotide sequence ID" value="NZ_JABAGF010000012.1"/>
</dbReference>
<name>A0A2X2W8H0_CLOCO</name>
<dbReference type="InterPro" id="IPR052077">
    <property type="entry name" value="CcrZ_PhaseVar_Mediator"/>
</dbReference>
<sequence length="298" mass="35595">MNKEYLKNIACELLGNKNCDIEIKEQVGGLTNNNYKVIINNKIYILRTIRKSSEKIIDRISEKKNNQIAYELDIDRSNFIFREDGFKISNFLGDGDTLTTLTARDEKNLKLLCEELKKLHNSNEKFENEFNSLEIIKKYEEILRQYKWNFYSDYIEVRKNIIKIIDKLNEIGVVSVPCHNDLLPENCIMHDERISIIDWEYSGMNDSRWDLASLSLECDFTEEEELKLLNIYFDKNVCENDKIKLKIYKILQDFIWSLWANIKMQEGEDFSEYALQRYNRCKHEMKMFKNIQNKNKVI</sequence>
<evidence type="ECO:0000313" key="2">
    <source>
        <dbReference type="EMBL" id="SQB35737.1"/>
    </source>
</evidence>
<dbReference type="Pfam" id="PF01633">
    <property type="entry name" value="Choline_kinase"/>
    <property type="match status" value="1"/>
</dbReference>
<reference evidence="2 3" key="1">
    <citation type="submission" date="2018-06" db="EMBL/GenBank/DDBJ databases">
        <authorList>
            <consortium name="Pathogen Informatics"/>
            <person name="Doyle S."/>
        </authorList>
    </citation>
    <scope>NUCLEOTIDE SEQUENCE [LARGE SCALE GENOMIC DNA]</scope>
    <source>
        <strain evidence="2 3">NCTC13028</strain>
    </source>
</reference>
<dbReference type="CDD" id="cd05151">
    <property type="entry name" value="ChoK-like"/>
    <property type="match status" value="1"/>
</dbReference>